<evidence type="ECO:0000313" key="1">
    <source>
        <dbReference type="EMBL" id="KAA3527067.1"/>
    </source>
</evidence>
<name>A0A7J4X4L3_AGRVI</name>
<dbReference type="EMBL" id="QUSG01000006">
    <property type="protein sequence ID" value="KAA3527067.1"/>
    <property type="molecule type" value="Genomic_DNA"/>
</dbReference>
<proteinExistence type="predicted"/>
<gene>
    <name evidence="1" type="ORF">DXT89_14130</name>
</gene>
<accession>A0A7J4X4L3</accession>
<reference evidence="1 2" key="1">
    <citation type="submission" date="2018-08" db="EMBL/GenBank/DDBJ databases">
        <title>Genome sequencing of Agrobacterium vitis strain ICMP 10754.</title>
        <authorList>
            <person name="Visnovsky S.B."/>
            <person name="Pitman A.R."/>
        </authorList>
    </citation>
    <scope>NUCLEOTIDE SEQUENCE [LARGE SCALE GENOMIC DNA]</scope>
    <source>
        <strain evidence="1 2">ICMP 10754</strain>
    </source>
</reference>
<comment type="caution">
    <text evidence="1">The sequence shown here is derived from an EMBL/GenBank/DDBJ whole genome shotgun (WGS) entry which is preliminary data.</text>
</comment>
<dbReference type="RefSeq" id="WP_149916819.1">
    <property type="nucleotide sequence ID" value="NZ_QUSG01000006.1"/>
</dbReference>
<protein>
    <submittedName>
        <fullName evidence="1">Uncharacterized protein</fullName>
    </submittedName>
</protein>
<dbReference type="AlphaFoldDB" id="A0A7J4X4L3"/>
<evidence type="ECO:0000313" key="2">
    <source>
        <dbReference type="Proteomes" id="UP000436911"/>
    </source>
</evidence>
<dbReference type="Proteomes" id="UP000436911">
    <property type="component" value="Unassembled WGS sequence"/>
</dbReference>
<organism evidence="1 2">
    <name type="scientific">Agrobacterium vitis</name>
    <name type="common">Rhizobium vitis</name>
    <dbReference type="NCBI Taxonomy" id="373"/>
    <lineage>
        <taxon>Bacteria</taxon>
        <taxon>Pseudomonadati</taxon>
        <taxon>Pseudomonadota</taxon>
        <taxon>Alphaproteobacteria</taxon>
        <taxon>Hyphomicrobiales</taxon>
        <taxon>Rhizobiaceae</taxon>
        <taxon>Rhizobium/Agrobacterium group</taxon>
        <taxon>Agrobacterium</taxon>
    </lineage>
</organism>
<sequence length="156" mass="16759">MTRFSAVDFDSVAPLMPNNRVAGRVSARGEHFEFEPNLEGVVHSDGPIATRRPNRAELGQPAFVDLTGVKIGRLTVQGIAADVATGNGQNWAVRCVCGSYETRKAKYIKSALVGNVVDSTGIPMCMWCGKTNKLRMGMHDPAKAAAAARVIQECAR</sequence>